<evidence type="ECO:0008006" key="4">
    <source>
        <dbReference type="Google" id="ProtNLM"/>
    </source>
</evidence>
<dbReference type="OrthoDB" id="7863585at2"/>
<dbReference type="EMBL" id="FXYE01000001">
    <property type="protein sequence ID" value="SMX32013.1"/>
    <property type="molecule type" value="Genomic_DNA"/>
</dbReference>
<protein>
    <recommendedName>
        <fullName evidence="4">DUF2946 domain-containing protein</fullName>
    </recommendedName>
</protein>
<proteinExistence type="predicted"/>
<accession>A0A238JNK4</accession>
<organism evidence="2 3">
    <name type="scientific">Actibacterium lipolyticum</name>
    <dbReference type="NCBI Taxonomy" id="1524263"/>
    <lineage>
        <taxon>Bacteria</taxon>
        <taxon>Pseudomonadati</taxon>
        <taxon>Pseudomonadota</taxon>
        <taxon>Alphaproteobacteria</taxon>
        <taxon>Rhodobacterales</taxon>
        <taxon>Roseobacteraceae</taxon>
        <taxon>Actibacterium</taxon>
    </lineage>
</organism>
<feature type="signal peptide" evidence="1">
    <location>
        <begin position="1"/>
        <end position="26"/>
    </location>
</feature>
<reference evidence="3" key="1">
    <citation type="submission" date="2017-05" db="EMBL/GenBank/DDBJ databases">
        <authorList>
            <person name="Rodrigo-Torres L."/>
            <person name="Arahal R. D."/>
            <person name="Lucena T."/>
        </authorList>
    </citation>
    <scope>NUCLEOTIDE SEQUENCE [LARGE SCALE GENOMIC DNA]</scope>
    <source>
        <strain evidence="3">CECT 8621</strain>
    </source>
</reference>
<sequence length="115" mass="11726">MKLLRPLFATLLALTLSLASVTLASARGQAPVSGEIVICSGLGLQTITIDADGNPVGSPHICPDGVASFVSIDVIPPVLPQQPSVVGKRLVPLQALVRAGEQSLRATARAPPALS</sequence>
<dbReference type="Proteomes" id="UP000202922">
    <property type="component" value="Unassembled WGS sequence"/>
</dbReference>
<keyword evidence="3" id="KW-1185">Reference proteome</keyword>
<gene>
    <name evidence="2" type="ORF">COL8621_00682</name>
</gene>
<keyword evidence="1" id="KW-0732">Signal</keyword>
<evidence type="ECO:0000256" key="1">
    <source>
        <dbReference type="SAM" id="SignalP"/>
    </source>
</evidence>
<dbReference type="RefSeq" id="WP_093965895.1">
    <property type="nucleotide sequence ID" value="NZ_FXYE01000001.1"/>
</dbReference>
<dbReference type="AlphaFoldDB" id="A0A238JNK4"/>
<feature type="chain" id="PRO_5013122258" description="DUF2946 domain-containing protein" evidence="1">
    <location>
        <begin position="27"/>
        <end position="115"/>
    </location>
</feature>
<evidence type="ECO:0000313" key="3">
    <source>
        <dbReference type="Proteomes" id="UP000202922"/>
    </source>
</evidence>
<name>A0A238JNK4_9RHOB</name>
<evidence type="ECO:0000313" key="2">
    <source>
        <dbReference type="EMBL" id="SMX32013.1"/>
    </source>
</evidence>